<name>A0A2T5HV08_9RHOB</name>
<evidence type="ECO:0000313" key="4">
    <source>
        <dbReference type="EMBL" id="PTQ75318.1"/>
    </source>
</evidence>
<dbReference type="PANTHER" id="PTHR11941">
    <property type="entry name" value="ENOYL-COA HYDRATASE-RELATED"/>
    <property type="match status" value="1"/>
</dbReference>
<dbReference type="SUPFAM" id="SSF52096">
    <property type="entry name" value="ClpP/crotonase"/>
    <property type="match status" value="1"/>
</dbReference>
<organism evidence="4 5">
    <name type="scientific">Celeribacter persicus</name>
    <dbReference type="NCBI Taxonomy" id="1651082"/>
    <lineage>
        <taxon>Bacteria</taxon>
        <taxon>Pseudomonadati</taxon>
        <taxon>Pseudomonadota</taxon>
        <taxon>Alphaproteobacteria</taxon>
        <taxon>Rhodobacterales</taxon>
        <taxon>Roseobacteraceae</taxon>
        <taxon>Celeribacter</taxon>
    </lineage>
</organism>
<dbReference type="GO" id="GO:0016829">
    <property type="term" value="F:lyase activity"/>
    <property type="evidence" value="ECO:0007669"/>
    <property type="project" value="UniProtKB-KW"/>
</dbReference>
<dbReference type="InterPro" id="IPR029045">
    <property type="entry name" value="ClpP/crotonase-like_dom_sf"/>
</dbReference>
<keyword evidence="2" id="KW-0456">Lyase</keyword>
<dbReference type="CDD" id="cd06558">
    <property type="entry name" value="crotonase-like"/>
    <property type="match status" value="1"/>
</dbReference>
<dbReference type="OrthoDB" id="5730382at2"/>
<sequence length="256" mass="28406">MAKFHSTEIADFIATVTIDRPPVNAQNREMREELIASFDALGEREDVRVVILTASGKFFSAGADLKERQTFTGAPGEYTAHNRMTREFFYAVRDCAKQVIAAVNGPAIGAGFALMLACDIMYATEDAFFSMPEIDVGLAGGVKFISEHFGKSRTNAMYMTGRRYPASELYRLGIIEAALPADEMWQEVRKTAASIAAKSPYAMGRIKVSLGVIDEMPVREAYRYEQSITVDLAKSEDANEAQRAFLEKRKPVFKGR</sequence>
<dbReference type="InterPro" id="IPR014748">
    <property type="entry name" value="Enoyl-CoA_hydra_C"/>
</dbReference>
<comment type="similarity">
    <text evidence="1 3">Belongs to the enoyl-CoA hydratase/isomerase family.</text>
</comment>
<dbReference type="InterPro" id="IPR018376">
    <property type="entry name" value="Enoyl-CoA_hyd/isom_CS"/>
</dbReference>
<dbReference type="Gene3D" id="3.90.226.10">
    <property type="entry name" value="2-enoyl-CoA Hydratase, Chain A, domain 1"/>
    <property type="match status" value="1"/>
</dbReference>
<dbReference type="GO" id="GO:0006635">
    <property type="term" value="P:fatty acid beta-oxidation"/>
    <property type="evidence" value="ECO:0007669"/>
    <property type="project" value="TreeGrafter"/>
</dbReference>
<protein>
    <submittedName>
        <fullName evidence="4">Short chain enoyl-CoA hydratase</fullName>
    </submittedName>
</protein>
<dbReference type="RefSeq" id="WP_107815292.1">
    <property type="nucleotide sequence ID" value="NZ_QAOH01000002.1"/>
</dbReference>
<evidence type="ECO:0000256" key="1">
    <source>
        <dbReference type="ARBA" id="ARBA00005254"/>
    </source>
</evidence>
<evidence type="ECO:0000313" key="5">
    <source>
        <dbReference type="Proteomes" id="UP000244077"/>
    </source>
</evidence>
<dbReference type="InterPro" id="IPR001753">
    <property type="entry name" value="Enoyl-CoA_hydra/iso"/>
</dbReference>
<dbReference type="PROSITE" id="PS00166">
    <property type="entry name" value="ENOYL_COA_HYDRATASE"/>
    <property type="match status" value="1"/>
</dbReference>
<dbReference type="EMBL" id="QAOH01000002">
    <property type="protein sequence ID" value="PTQ75318.1"/>
    <property type="molecule type" value="Genomic_DNA"/>
</dbReference>
<evidence type="ECO:0000256" key="3">
    <source>
        <dbReference type="RuleBase" id="RU003707"/>
    </source>
</evidence>
<keyword evidence="5" id="KW-1185">Reference proteome</keyword>
<dbReference type="Proteomes" id="UP000244077">
    <property type="component" value="Unassembled WGS sequence"/>
</dbReference>
<dbReference type="Gene3D" id="1.10.12.10">
    <property type="entry name" value="Lyase 2-enoyl-coa Hydratase, Chain A, domain 2"/>
    <property type="match status" value="1"/>
</dbReference>
<dbReference type="Pfam" id="PF00378">
    <property type="entry name" value="ECH_1"/>
    <property type="match status" value="1"/>
</dbReference>
<gene>
    <name evidence="4" type="ORF">C8N42_102238</name>
</gene>
<dbReference type="AlphaFoldDB" id="A0A2T5HV08"/>
<dbReference type="PANTHER" id="PTHR11941:SF54">
    <property type="entry name" value="ENOYL-COA HYDRATASE, MITOCHONDRIAL"/>
    <property type="match status" value="1"/>
</dbReference>
<reference evidence="4 5" key="1">
    <citation type="submission" date="2018-04" db="EMBL/GenBank/DDBJ databases">
        <title>Genomic Encyclopedia of Archaeal and Bacterial Type Strains, Phase II (KMG-II): from individual species to whole genera.</title>
        <authorList>
            <person name="Goeker M."/>
        </authorList>
    </citation>
    <scope>NUCLEOTIDE SEQUENCE [LARGE SCALE GENOMIC DNA]</scope>
    <source>
        <strain evidence="4 5">DSM 100434</strain>
    </source>
</reference>
<accession>A0A2T5HV08</accession>
<proteinExistence type="inferred from homology"/>
<dbReference type="NCBIfam" id="NF005073">
    <property type="entry name" value="PRK06495.1"/>
    <property type="match status" value="1"/>
</dbReference>
<comment type="caution">
    <text evidence="4">The sequence shown here is derived from an EMBL/GenBank/DDBJ whole genome shotgun (WGS) entry which is preliminary data.</text>
</comment>
<evidence type="ECO:0000256" key="2">
    <source>
        <dbReference type="ARBA" id="ARBA00023239"/>
    </source>
</evidence>